<feature type="region of interest" description="Disordered" evidence="1">
    <location>
        <begin position="139"/>
        <end position="220"/>
    </location>
</feature>
<feature type="compositionally biased region" description="Basic and acidic residues" evidence="1">
    <location>
        <begin position="139"/>
        <end position="149"/>
    </location>
</feature>
<feature type="compositionally biased region" description="Polar residues" evidence="1">
    <location>
        <begin position="159"/>
        <end position="172"/>
    </location>
</feature>
<proteinExistence type="predicted"/>
<feature type="domain" description="Zinc knuckle CX2CX4HX4C" evidence="2">
    <location>
        <begin position="11"/>
        <end position="43"/>
    </location>
</feature>
<accession>A0AAV1CIW2</accession>
<dbReference type="EMBL" id="OX459119">
    <property type="protein sequence ID" value="CAI9094497.1"/>
    <property type="molecule type" value="Genomic_DNA"/>
</dbReference>
<evidence type="ECO:0000256" key="1">
    <source>
        <dbReference type="SAM" id="MobiDB-lite"/>
    </source>
</evidence>
<reference evidence="3" key="1">
    <citation type="submission" date="2023-03" db="EMBL/GenBank/DDBJ databases">
        <authorList>
            <person name="Julca I."/>
        </authorList>
    </citation>
    <scope>NUCLEOTIDE SEQUENCE</scope>
</reference>
<dbReference type="InterPro" id="IPR025836">
    <property type="entry name" value="Zn_knuckle_CX2CX4HX4C"/>
</dbReference>
<protein>
    <submittedName>
        <fullName evidence="3">OLC1v1030246C1</fullName>
    </submittedName>
</protein>
<organism evidence="3 4">
    <name type="scientific">Oldenlandia corymbosa var. corymbosa</name>
    <dbReference type="NCBI Taxonomy" id="529605"/>
    <lineage>
        <taxon>Eukaryota</taxon>
        <taxon>Viridiplantae</taxon>
        <taxon>Streptophyta</taxon>
        <taxon>Embryophyta</taxon>
        <taxon>Tracheophyta</taxon>
        <taxon>Spermatophyta</taxon>
        <taxon>Magnoliopsida</taxon>
        <taxon>eudicotyledons</taxon>
        <taxon>Gunneridae</taxon>
        <taxon>Pentapetalae</taxon>
        <taxon>asterids</taxon>
        <taxon>lamiids</taxon>
        <taxon>Gentianales</taxon>
        <taxon>Rubiaceae</taxon>
        <taxon>Rubioideae</taxon>
        <taxon>Spermacoceae</taxon>
        <taxon>Hedyotis-Oldenlandia complex</taxon>
        <taxon>Oldenlandia</taxon>
    </lineage>
</organism>
<name>A0AAV1CIW2_OLDCO</name>
<dbReference type="Proteomes" id="UP001161247">
    <property type="component" value="Chromosome 2"/>
</dbReference>
<dbReference type="Pfam" id="PF14392">
    <property type="entry name" value="zf-CCHC_4"/>
    <property type="match status" value="1"/>
</dbReference>
<evidence type="ECO:0000313" key="4">
    <source>
        <dbReference type="Proteomes" id="UP001161247"/>
    </source>
</evidence>
<gene>
    <name evidence="3" type="ORF">OLC1_LOCUS5648</name>
</gene>
<dbReference type="AlphaFoldDB" id="A0AAV1CIW2"/>
<keyword evidence="4" id="KW-1185">Reference proteome</keyword>
<evidence type="ECO:0000313" key="3">
    <source>
        <dbReference type="EMBL" id="CAI9094497.1"/>
    </source>
</evidence>
<sequence>METGNVFPAVEGGGRVWIQCAYERIHKLCRRCGRVGHTMPICPIEDDRELNRFLYDHFCNDAEVLGLRVHDDDSFKLYTASIRAHRHMPKRRFTRIPESYIQEINVRYMENRVGWVANSFRYELIVAKGSSTPLMLEFQREGGSEETDRHRHQRPQHYGQGSESNRGGTQEEGTSASLRRRRRTEGTGSRKNRGQTRGRTFKDTGLGGGEETDPEFDGGMVDDPLVRLPSDFPVELDEEDFQWNPRPVRFYEEDGQLKEEEVVKINGQTQAFREPSVSWEKFFTTENQRTLSEWWEQDFFISAGRWEEVGEEFNEELNGDNHGGREGGSRGNRGLGEIFGLGFHIQEPLHNCGLQGCDIAEQFTALGARGFNEERK</sequence>
<evidence type="ECO:0000259" key="2">
    <source>
        <dbReference type="Pfam" id="PF14392"/>
    </source>
</evidence>